<dbReference type="Pfam" id="PF02899">
    <property type="entry name" value="Phage_int_SAM_1"/>
    <property type="match status" value="1"/>
</dbReference>
<dbReference type="InterPro" id="IPR002104">
    <property type="entry name" value="Integrase_catalytic"/>
</dbReference>
<dbReference type="PROSITE" id="PS51898">
    <property type="entry name" value="TYR_RECOMBINASE"/>
    <property type="match status" value="1"/>
</dbReference>
<dbReference type="PROSITE" id="PS51900">
    <property type="entry name" value="CB"/>
    <property type="match status" value="1"/>
</dbReference>
<dbReference type="PANTHER" id="PTHR30349">
    <property type="entry name" value="PHAGE INTEGRASE-RELATED"/>
    <property type="match status" value="1"/>
</dbReference>
<evidence type="ECO:0000259" key="5">
    <source>
        <dbReference type="PROSITE" id="PS51898"/>
    </source>
</evidence>
<dbReference type="Gene3D" id="1.10.443.10">
    <property type="entry name" value="Intergrase catalytic core"/>
    <property type="match status" value="1"/>
</dbReference>
<dbReference type="GO" id="GO:0003677">
    <property type="term" value="F:DNA binding"/>
    <property type="evidence" value="ECO:0007669"/>
    <property type="project" value="UniProtKB-UniRule"/>
</dbReference>
<dbReference type="InterPro" id="IPR044068">
    <property type="entry name" value="CB"/>
</dbReference>
<dbReference type="PANTHER" id="PTHR30349:SF81">
    <property type="entry name" value="TYROSINE RECOMBINASE XERC"/>
    <property type="match status" value="1"/>
</dbReference>
<reference evidence="7 8" key="1">
    <citation type="journal article" date="2015" name="Genome Announc.">
        <title>Draft Genome Sequence of the Thermophile Thermus filiformis ATCC 43280, Producer of Carotenoid-(Di)glucoside-Branched Fatty Acid (Di)esters and Source of Hyperthermostable Enzymes of Biotechnological Interest.</title>
        <authorList>
            <person name="Mandelli F."/>
            <person name="Oliveira Ramires B."/>
            <person name="Couger M.B."/>
            <person name="Paixao D.A."/>
            <person name="Camilo C.M."/>
            <person name="Polikarpov I."/>
            <person name="Prade R."/>
            <person name="Riano-Pachon D.M."/>
            <person name="Squina F.M."/>
        </authorList>
    </citation>
    <scope>NUCLEOTIDE SEQUENCE [LARGE SCALE GENOMIC DNA]</scope>
    <source>
        <strain evidence="7 8">ATCC 43280</strain>
    </source>
</reference>
<evidence type="ECO:0000313" key="8">
    <source>
        <dbReference type="Proteomes" id="UP000030364"/>
    </source>
</evidence>
<organism evidence="7 8">
    <name type="scientific">Thermus filiformis</name>
    <dbReference type="NCBI Taxonomy" id="276"/>
    <lineage>
        <taxon>Bacteria</taxon>
        <taxon>Thermotogati</taxon>
        <taxon>Deinococcota</taxon>
        <taxon>Deinococci</taxon>
        <taxon>Thermales</taxon>
        <taxon>Thermaceae</taxon>
        <taxon>Thermus</taxon>
    </lineage>
</organism>
<evidence type="ECO:0000259" key="6">
    <source>
        <dbReference type="PROSITE" id="PS51900"/>
    </source>
</evidence>
<dbReference type="InterPro" id="IPR050090">
    <property type="entry name" value="Tyrosine_recombinase_XerCD"/>
</dbReference>
<dbReference type="Gene3D" id="1.10.150.130">
    <property type="match status" value="1"/>
</dbReference>
<dbReference type="InterPro" id="IPR004107">
    <property type="entry name" value="Integrase_SAM-like_N"/>
</dbReference>
<evidence type="ECO:0000256" key="4">
    <source>
        <dbReference type="PROSITE-ProRule" id="PRU01248"/>
    </source>
</evidence>
<comment type="caution">
    <text evidence="7">The sequence shown here is derived from an EMBL/GenBank/DDBJ whole genome shotgun (WGS) entry which is preliminary data.</text>
</comment>
<dbReference type="Proteomes" id="UP000030364">
    <property type="component" value="Unassembled WGS sequence"/>
</dbReference>
<dbReference type="OrthoDB" id="9801717at2"/>
<dbReference type="EMBL" id="JPSL02000039">
    <property type="protein sequence ID" value="KGQ22075.2"/>
    <property type="molecule type" value="Genomic_DNA"/>
</dbReference>
<keyword evidence="3" id="KW-0233">DNA recombination</keyword>
<evidence type="ECO:0000313" key="7">
    <source>
        <dbReference type="EMBL" id="KGQ22075.2"/>
    </source>
</evidence>
<dbReference type="Pfam" id="PF00589">
    <property type="entry name" value="Phage_integrase"/>
    <property type="match status" value="1"/>
</dbReference>
<dbReference type="GO" id="GO:0015074">
    <property type="term" value="P:DNA integration"/>
    <property type="evidence" value="ECO:0007669"/>
    <property type="project" value="UniProtKB-KW"/>
</dbReference>
<dbReference type="SUPFAM" id="SSF56349">
    <property type="entry name" value="DNA breaking-rejoining enzymes"/>
    <property type="match status" value="1"/>
</dbReference>
<dbReference type="AlphaFoldDB" id="A0A0A2WUU5"/>
<feature type="domain" description="Core-binding (CB)" evidence="6">
    <location>
        <begin position="13"/>
        <end position="92"/>
    </location>
</feature>
<feature type="domain" description="Tyr recombinase" evidence="5">
    <location>
        <begin position="114"/>
        <end position="301"/>
    </location>
</feature>
<sequence length="308" mass="34572">MQAAPGEGVSGNLLPKEHLQDYARYLRLEKGHTERGVRRYLQDLAYWERFLAEKGLPSSAEAVRLFLAEKGFSAKRTQGFLAAIRSYYRFLREVRGLEVEDPTEGVARPRVGRRLPLYPTPEEVGRFVQGAEGEKEEALLKALALFLYGTGLRISEALSLKMSGLLWEGERPVALRVVGKRDKERLVPLSPIAREALEAWLSVRGRGRGPVFVLLHDYPRARKGKPPSAVYVEGRFRAMALRMGLDPKRFTPHKLRHAYATALVEAGVDLTAVKDLLGHESLATTGIYVHASRERLRRAVESLPRPEG</sequence>
<keyword evidence="1" id="KW-0229">DNA integration</keyword>
<keyword evidence="8" id="KW-1185">Reference proteome</keyword>
<dbReference type="GO" id="GO:0006310">
    <property type="term" value="P:DNA recombination"/>
    <property type="evidence" value="ECO:0007669"/>
    <property type="project" value="UniProtKB-KW"/>
</dbReference>
<protein>
    <submittedName>
        <fullName evidence="7">Integrase</fullName>
    </submittedName>
</protein>
<keyword evidence="2 4" id="KW-0238">DNA-binding</keyword>
<dbReference type="InterPro" id="IPR011010">
    <property type="entry name" value="DNA_brk_join_enz"/>
</dbReference>
<dbReference type="InterPro" id="IPR013762">
    <property type="entry name" value="Integrase-like_cat_sf"/>
</dbReference>
<gene>
    <name evidence="7" type="ORF">THFILI_07825</name>
</gene>
<name>A0A0A2WUU5_THEFI</name>
<proteinExistence type="predicted"/>
<dbReference type="STRING" id="276.THFILI_07825"/>
<accession>A0A0A2WUU5</accession>
<dbReference type="InterPro" id="IPR010998">
    <property type="entry name" value="Integrase_recombinase_N"/>
</dbReference>
<evidence type="ECO:0000256" key="2">
    <source>
        <dbReference type="ARBA" id="ARBA00023125"/>
    </source>
</evidence>
<evidence type="ECO:0000256" key="3">
    <source>
        <dbReference type="ARBA" id="ARBA00023172"/>
    </source>
</evidence>
<dbReference type="RefSeq" id="WP_038063860.1">
    <property type="nucleotide sequence ID" value="NZ_JPSL02000039.1"/>
</dbReference>
<evidence type="ECO:0000256" key="1">
    <source>
        <dbReference type="ARBA" id="ARBA00022908"/>
    </source>
</evidence>